<dbReference type="Proteomes" id="UP000203589">
    <property type="component" value="Chromosome"/>
</dbReference>
<dbReference type="RefSeq" id="WP_094034763.1">
    <property type="nucleotide sequence ID" value="NZ_CP022540.1"/>
</dbReference>
<evidence type="ECO:0000259" key="3">
    <source>
        <dbReference type="Pfam" id="PF19040"/>
    </source>
</evidence>
<feature type="domain" description="Acyltransferase 3" evidence="2">
    <location>
        <begin position="6"/>
        <end position="324"/>
    </location>
</feature>
<evidence type="ECO:0000256" key="1">
    <source>
        <dbReference type="SAM" id="Phobius"/>
    </source>
</evidence>
<dbReference type="EC" id="2.3.1.-" evidence="4"/>
<dbReference type="InterPro" id="IPR002656">
    <property type="entry name" value="Acyl_transf_3_dom"/>
</dbReference>
<accession>A0A222E429</accession>
<evidence type="ECO:0000313" key="5">
    <source>
        <dbReference type="Proteomes" id="UP000203589"/>
    </source>
</evidence>
<dbReference type="GO" id="GO:0016020">
    <property type="term" value="C:membrane"/>
    <property type="evidence" value="ECO:0007669"/>
    <property type="project" value="TreeGrafter"/>
</dbReference>
<feature type="transmembrane region" description="Helical" evidence="1">
    <location>
        <begin position="216"/>
        <end position="234"/>
    </location>
</feature>
<keyword evidence="1" id="KW-0812">Transmembrane</keyword>
<keyword evidence="4" id="KW-0808">Transferase</keyword>
<evidence type="ECO:0000259" key="2">
    <source>
        <dbReference type="Pfam" id="PF01757"/>
    </source>
</evidence>
<feature type="transmembrane region" description="Helical" evidence="1">
    <location>
        <begin position="193"/>
        <end position="209"/>
    </location>
</feature>
<sequence length="678" mass="75083">MDYRRDIDGLRAIAVLPVVLFHAGFSWFSGGFVGVDVFFVISGFLITSLLAEDLRQGRFSIGRFYERRVRRILPALFLVILVCIPFAWIWMLPADFEDFAGSLSITIFLSNQFFMNEVDYFNTEADLQPLLHTWSLAVEEQYYLFFPPLLWLVWKTGRRGTLAIVSLLVAISLVVAVIGAATAPDLTFYFSPARFWEIGIGSICALLLLDRKRRQHGGATALGLALIAYAVVFYDKTVPMPSLWTLPPVLGTALVLLFGGSASPAGRLLCAAPVVGIGLISYSAYLWHQPLFAFARLYELSAPPPSLMLLLSVLSLMLAWLTWWFVERPFRRRKRPILPRRPVLFSSFAALGTVILAFGVWGYKSEGLPQRLPDRARAFAAFEEDRSPQRDLCLLTYRAPVPDLPLAGCGLPNASATNPDVVLIGDSHSNAFARQAQIALVEAGFATDALAYSGCPAIGGLVQLNRKSAEGCLDYQRQIVASARSRDAKAVIVSIRWPGYLSGYRYDNGEGGVEAGPTMTADLFDRYDEKRAPDDPQRRADVLAAYEAGLRDLSSEFAVVVVDPVPEVGWNVPRAAALCELQGRQSCRDGHSYNNYLDRNRPILQMLGRLEREGLIHRAKIAPAFCDTIPGGRCRMFDDEGRPLYFDDDHLAHTTGAVLIAPVIVDALRRALLVQEAL</sequence>
<reference evidence="4 5" key="1">
    <citation type="submission" date="2017-07" db="EMBL/GenBank/DDBJ databases">
        <title>Genome Sequence of Antarctobacter heliothermus Strain SMS3 Isolated from a culture of the Diatom Skeletonema marinoi.</title>
        <authorList>
            <person name="Topel M."/>
            <person name="Pinder M.I.M."/>
            <person name="Johansson O.N."/>
            <person name="Kourtchenko O."/>
            <person name="Godhe A."/>
            <person name="Clarke A.K."/>
        </authorList>
    </citation>
    <scope>NUCLEOTIDE SEQUENCE [LARGE SCALE GENOMIC DNA]</scope>
    <source>
        <strain evidence="4 5">SMS3</strain>
    </source>
</reference>
<proteinExistence type="predicted"/>
<protein>
    <submittedName>
        <fullName evidence="4">O-acetyltransferase OatA</fullName>
        <ecNumber evidence="4">2.3.1.-</ecNumber>
    </submittedName>
</protein>
<feature type="transmembrane region" description="Helical" evidence="1">
    <location>
        <begin position="72"/>
        <end position="91"/>
    </location>
</feature>
<feature type="transmembrane region" description="Helical" evidence="1">
    <location>
        <begin position="12"/>
        <end position="28"/>
    </location>
</feature>
<feature type="transmembrane region" description="Helical" evidence="1">
    <location>
        <begin position="134"/>
        <end position="154"/>
    </location>
</feature>
<dbReference type="Pfam" id="PF19040">
    <property type="entry name" value="SGNH"/>
    <property type="match status" value="1"/>
</dbReference>
<dbReference type="PANTHER" id="PTHR23028:SF53">
    <property type="entry name" value="ACYL_TRANSF_3 DOMAIN-CONTAINING PROTEIN"/>
    <property type="match status" value="1"/>
</dbReference>
<dbReference type="Pfam" id="PF01757">
    <property type="entry name" value="Acyl_transf_3"/>
    <property type="match status" value="1"/>
</dbReference>
<dbReference type="AlphaFoldDB" id="A0A222E429"/>
<feature type="transmembrane region" description="Helical" evidence="1">
    <location>
        <begin position="34"/>
        <end position="51"/>
    </location>
</feature>
<feature type="transmembrane region" description="Helical" evidence="1">
    <location>
        <begin position="161"/>
        <end position="181"/>
    </location>
</feature>
<dbReference type="InterPro" id="IPR050879">
    <property type="entry name" value="Acyltransferase_3"/>
</dbReference>
<dbReference type="EMBL" id="CP022540">
    <property type="protein sequence ID" value="ASP20738.1"/>
    <property type="molecule type" value="Genomic_DNA"/>
</dbReference>
<evidence type="ECO:0000313" key="4">
    <source>
        <dbReference type="EMBL" id="ASP20738.1"/>
    </source>
</evidence>
<dbReference type="GO" id="GO:0009103">
    <property type="term" value="P:lipopolysaccharide biosynthetic process"/>
    <property type="evidence" value="ECO:0007669"/>
    <property type="project" value="TreeGrafter"/>
</dbReference>
<dbReference type="PANTHER" id="PTHR23028">
    <property type="entry name" value="ACETYLTRANSFERASE"/>
    <property type="match status" value="1"/>
</dbReference>
<keyword evidence="1" id="KW-0472">Membrane</keyword>
<organism evidence="4 5">
    <name type="scientific">Antarctobacter heliothermus</name>
    <dbReference type="NCBI Taxonomy" id="74033"/>
    <lineage>
        <taxon>Bacteria</taxon>
        <taxon>Pseudomonadati</taxon>
        <taxon>Pseudomonadota</taxon>
        <taxon>Alphaproteobacteria</taxon>
        <taxon>Rhodobacterales</taxon>
        <taxon>Roseobacteraceae</taxon>
        <taxon>Antarctobacter</taxon>
    </lineage>
</organism>
<feature type="transmembrane region" description="Helical" evidence="1">
    <location>
        <begin position="268"/>
        <end position="287"/>
    </location>
</feature>
<feature type="domain" description="SGNH" evidence="3">
    <location>
        <begin position="407"/>
        <end position="664"/>
    </location>
</feature>
<keyword evidence="1" id="KW-1133">Transmembrane helix</keyword>
<keyword evidence="4" id="KW-0012">Acyltransferase</keyword>
<dbReference type="KEGG" id="aht:ANTHELSMS3_02058"/>
<dbReference type="OrthoDB" id="9796461at2"/>
<feature type="transmembrane region" description="Helical" evidence="1">
    <location>
        <begin position="240"/>
        <end position="259"/>
    </location>
</feature>
<feature type="transmembrane region" description="Helical" evidence="1">
    <location>
        <begin position="342"/>
        <end position="363"/>
    </location>
</feature>
<name>A0A222E429_9RHOB</name>
<dbReference type="GO" id="GO:0016747">
    <property type="term" value="F:acyltransferase activity, transferring groups other than amino-acyl groups"/>
    <property type="evidence" value="ECO:0007669"/>
    <property type="project" value="InterPro"/>
</dbReference>
<dbReference type="InterPro" id="IPR043968">
    <property type="entry name" value="SGNH"/>
</dbReference>
<gene>
    <name evidence="4" type="ORF">ANTHELSMS3_02058</name>
</gene>
<keyword evidence="5" id="KW-1185">Reference proteome</keyword>
<feature type="transmembrane region" description="Helical" evidence="1">
    <location>
        <begin position="307"/>
        <end position="326"/>
    </location>
</feature>